<dbReference type="PROSITE" id="PS51733">
    <property type="entry name" value="BPL_LPL_CATALYTIC"/>
    <property type="match status" value="1"/>
</dbReference>
<accession>A0A0K9ES91</accession>
<proteinExistence type="predicted"/>
<dbReference type="EC" id="6.3.4.-" evidence="2"/>
<feature type="region of interest" description="Disordered" evidence="1">
    <location>
        <begin position="275"/>
        <end position="296"/>
    </location>
</feature>
<dbReference type="GO" id="GO:0016779">
    <property type="term" value="F:nucleotidyltransferase activity"/>
    <property type="evidence" value="ECO:0007669"/>
    <property type="project" value="UniProtKB-KW"/>
</dbReference>
<dbReference type="AlphaFoldDB" id="A0A0K9ES91"/>
<dbReference type="CDD" id="cd16443">
    <property type="entry name" value="LplA"/>
    <property type="match status" value="1"/>
</dbReference>
<dbReference type="Gene3D" id="3.30.930.10">
    <property type="entry name" value="Bira Bifunctional Protein, Domain 2"/>
    <property type="match status" value="1"/>
</dbReference>
<evidence type="ECO:0000313" key="2">
    <source>
        <dbReference type="EMBL" id="VDG75960.1"/>
    </source>
</evidence>
<gene>
    <name evidence="2" type="primary">lplA</name>
    <name evidence="2" type="ORF">NCTC10327_00640</name>
</gene>
<dbReference type="STRING" id="1657.ACU20_01200"/>
<dbReference type="InterPro" id="IPR050664">
    <property type="entry name" value="Octanoyltrans_LipM/LipL"/>
</dbReference>
<name>A0A0K9ES91_9ACTO</name>
<dbReference type="Proteomes" id="UP000269974">
    <property type="component" value="Unassembled WGS sequence"/>
</dbReference>
<reference evidence="2 3" key="1">
    <citation type="submission" date="2018-11" db="EMBL/GenBank/DDBJ databases">
        <authorList>
            <consortium name="Pathogen Informatics"/>
        </authorList>
    </citation>
    <scope>NUCLEOTIDE SEQUENCE [LARGE SCALE GENOMIC DNA]</scope>
    <source>
        <strain evidence="2 3">NCTC10327</strain>
    </source>
</reference>
<protein>
    <submittedName>
        <fullName evidence="2">Lipoate-protein ligase</fullName>
        <ecNumber evidence="2">2.7.7.63</ecNumber>
        <ecNumber evidence="2">6.3.4.-</ecNumber>
    </submittedName>
</protein>
<dbReference type="EC" id="2.7.7.63" evidence="2"/>
<dbReference type="PANTHER" id="PTHR43679:SF2">
    <property type="entry name" value="OCTANOYL-[GCVH]:PROTEIN N-OCTANOYLTRANSFERASE"/>
    <property type="match status" value="1"/>
</dbReference>
<dbReference type="SUPFAM" id="SSF55681">
    <property type="entry name" value="Class II aaRS and biotin synthetases"/>
    <property type="match status" value="1"/>
</dbReference>
<dbReference type="InterPro" id="IPR004143">
    <property type="entry name" value="BPL_LPL_catalytic"/>
</dbReference>
<evidence type="ECO:0000313" key="3">
    <source>
        <dbReference type="Proteomes" id="UP000269974"/>
    </source>
</evidence>
<keyword evidence="2" id="KW-0808">Transferase</keyword>
<comment type="caution">
    <text evidence="2">The sequence shown here is derived from an EMBL/GenBank/DDBJ whole genome shotgun (WGS) entry which is preliminary data.</text>
</comment>
<keyword evidence="2" id="KW-0548">Nucleotidyltransferase</keyword>
<sequence>MHGEYKELGQKMVIVDLDVIDGHMRNVRISGDFFLEPDSALWRITAAVEGLPADTNSAGIQEAVQAAVLPSDNLFGLTPLGVATAVRRALGQALDWHDIDFEVIHTPVIHPVLNMTMDETLPEAVAAGKHKPFMRIWEWDRPLVVMGSYQSYSNEINQAGVDKWGITVGRRITGGGTMFMEPGNCITYSLVVPTALVDGMSFQQSYPFLDAWVIEALARVGVNAKYVPLNDIASDKGKIGGAAQKHFATGYMVHHVTMAYDIDTDKMMDVLNMGDANKKNRGHRSANKRVDPMKSQTGMPRDEIIKVFIETFKERYGATEGEITAEDIAIAEERYRTKFSTEEWIKRLP</sequence>
<evidence type="ECO:0000256" key="1">
    <source>
        <dbReference type="SAM" id="MobiDB-lite"/>
    </source>
</evidence>
<dbReference type="EMBL" id="UYIO01000001">
    <property type="protein sequence ID" value="VDG75960.1"/>
    <property type="molecule type" value="Genomic_DNA"/>
</dbReference>
<dbReference type="RefSeq" id="WP_049619934.1">
    <property type="nucleotide sequence ID" value="NZ_LFUS01000029.1"/>
</dbReference>
<dbReference type="InterPro" id="IPR045864">
    <property type="entry name" value="aa-tRNA-synth_II/BPL/LPL"/>
</dbReference>
<keyword evidence="2" id="KW-0436">Ligase</keyword>
<dbReference type="Gene3D" id="3.30.390.50">
    <property type="entry name" value="CO dehydrogenase flavoprotein, C-terminal domain"/>
    <property type="match status" value="1"/>
</dbReference>
<dbReference type="Pfam" id="PF21948">
    <property type="entry name" value="LplA-B_cat"/>
    <property type="match status" value="1"/>
</dbReference>
<dbReference type="PANTHER" id="PTHR43679">
    <property type="entry name" value="OCTANOYLTRANSFERASE LIPM-RELATED"/>
    <property type="match status" value="1"/>
</dbReference>
<dbReference type="GO" id="GO:0016874">
    <property type="term" value="F:ligase activity"/>
    <property type="evidence" value="ECO:0007669"/>
    <property type="project" value="UniProtKB-KW"/>
</dbReference>
<organism evidence="2 3">
    <name type="scientific">Actinobaculum suis</name>
    <dbReference type="NCBI Taxonomy" id="1657"/>
    <lineage>
        <taxon>Bacteria</taxon>
        <taxon>Bacillati</taxon>
        <taxon>Actinomycetota</taxon>
        <taxon>Actinomycetes</taxon>
        <taxon>Actinomycetales</taxon>
        <taxon>Actinomycetaceae</taxon>
        <taxon>Actinobaculum</taxon>
    </lineage>
</organism>